<dbReference type="EMBL" id="LCOQ01000017">
    <property type="protein sequence ID" value="KKU80549.1"/>
    <property type="molecule type" value="Genomic_DNA"/>
</dbReference>
<comment type="caution">
    <text evidence="3">The sequence shown here is derived from an EMBL/GenBank/DDBJ whole genome shotgun (WGS) entry which is preliminary data.</text>
</comment>
<evidence type="ECO:0000313" key="3">
    <source>
        <dbReference type="EMBL" id="KKU80549.1"/>
    </source>
</evidence>
<dbReference type="PANTHER" id="PTHR30508">
    <property type="entry name" value="FES CLUSTER ASSEMBLY PROTEIN SUF"/>
    <property type="match status" value="1"/>
</dbReference>
<dbReference type="InterPro" id="IPR055346">
    <property type="entry name" value="Fe-S_cluster_assembly_SufBD"/>
</dbReference>
<gene>
    <name evidence="3" type="ORF">UY08_C0017G0002</name>
</gene>
<dbReference type="PANTHER" id="PTHR30508:SF1">
    <property type="entry name" value="UPF0051 PROTEIN ABCI8, CHLOROPLASTIC-RELATED"/>
    <property type="match status" value="1"/>
</dbReference>
<reference evidence="3 4" key="1">
    <citation type="journal article" date="2015" name="Nature">
        <title>rRNA introns, odd ribosomes, and small enigmatic genomes across a large radiation of phyla.</title>
        <authorList>
            <person name="Brown C.T."/>
            <person name="Hug L.A."/>
            <person name="Thomas B.C."/>
            <person name="Sharon I."/>
            <person name="Castelle C.J."/>
            <person name="Singh A."/>
            <person name="Wilkins M.J."/>
            <person name="Williams K.H."/>
            <person name="Banfield J.F."/>
        </authorList>
    </citation>
    <scope>NUCLEOTIDE SEQUENCE [LARGE SCALE GENOMIC DNA]</scope>
</reference>
<feature type="domain" description="SUF system FeS cluster assembly SufBD core" evidence="2">
    <location>
        <begin position="1"/>
        <end position="106"/>
    </location>
</feature>
<dbReference type="InterPro" id="IPR000825">
    <property type="entry name" value="SUF_FeS_clus_asmbl_SufBD_core"/>
</dbReference>
<comment type="similarity">
    <text evidence="1">Belongs to the iron-sulfur cluster assembly SufBD family.</text>
</comment>
<accession>A0A0G1TFK1</accession>
<dbReference type="InterPro" id="IPR037284">
    <property type="entry name" value="SUF_FeS_clus_asmbl_SufBD_sf"/>
</dbReference>
<proteinExistence type="inferred from homology"/>
<evidence type="ECO:0000256" key="1">
    <source>
        <dbReference type="ARBA" id="ARBA00043967"/>
    </source>
</evidence>
<evidence type="ECO:0000313" key="4">
    <source>
        <dbReference type="Proteomes" id="UP000034212"/>
    </source>
</evidence>
<name>A0A0G1TFK1_9BACT</name>
<dbReference type="AlphaFoldDB" id="A0A0G1TFK1"/>
<dbReference type="Pfam" id="PF01458">
    <property type="entry name" value="SUFBD_core"/>
    <property type="match status" value="1"/>
</dbReference>
<dbReference type="Proteomes" id="UP000034212">
    <property type="component" value="Unassembled WGS sequence"/>
</dbReference>
<sequence>MDHKVGNTIGRVRIRGIAQNGARVTVIGKIIIDKKAQGVEDFLDMRVLILDEKSQATAEPQLEIEANNVKASHAATVGQIDEEQLFYLESRGLDKKRAEGLIVEGFLKL</sequence>
<protein>
    <submittedName>
        <fullName evidence="3">Iron-regulated ABC transporter permease protein SufD</fullName>
    </submittedName>
</protein>
<dbReference type="PATRIC" id="fig|1618438.3.peg.328"/>
<organism evidence="3 4">
    <name type="scientific">Candidatus Gottesmanbacteria bacterium GW2011_GWA1_47_8</name>
    <dbReference type="NCBI Taxonomy" id="1618438"/>
    <lineage>
        <taxon>Bacteria</taxon>
        <taxon>Candidatus Gottesmaniibacteriota</taxon>
    </lineage>
</organism>
<dbReference type="GO" id="GO:0016226">
    <property type="term" value="P:iron-sulfur cluster assembly"/>
    <property type="evidence" value="ECO:0007669"/>
    <property type="project" value="InterPro"/>
</dbReference>
<evidence type="ECO:0000259" key="2">
    <source>
        <dbReference type="Pfam" id="PF01458"/>
    </source>
</evidence>
<dbReference type="SUPFAM" id="SSF101960">
    <property type="entry name" value="Stabilizer of iron transporter SufD"/>
    <property type="match status" value="1"/>
</dbReference>